<comment type="caution">
    <text evidence="1">The sequence shown here is derived from an EMBL/GenBank/DDBJ whole genome shotgun (WGS) entry which is preliminary data.</text>
</comment>
<accession>A0A7J7KIV9</accession>
<proteinExistence type="predicted"/>
<sequence>MTFNIGSVRWQPSEVSTQTTLGKIWGPLIEIMETILYTAERRAQDVSPEEFIIIDQKYTDRIDNLDEIYADVICIENGGWDKDDHFQFQAILDQHSFDLHRREPYTWIGKYDLCTYSGKTCILG</sequence>
<dbReference type="EMBL" id="VXIV02000385">
    <property type="protein sequence ID" value="KAF6038650.1"/>
    <property type="molecule type" value="Genomic_DNA"/>
</dbReference>
<evidence type="ECO:0000313" key="1">
    <source>
        <dbReference type="EMBL" id="KAF6038650.1"/>
    </source>
</evidence>
<name>A0A7J7KIV9_BUGNE</name>
<organism evidence="1 2">
    <name type="scientific">Bugula neritina</name>
    <name type="common">Brown bryozoan</name>
    <name type="synonym">Sertularia neritina</name>
    <dbReference type="NCBI Taxonomy" id="10212"/>
    <lineage>
        <taxon>Eukaryota</taxon>
        <taxon>Metazoa</taxon>
        <taxon>Spiralia</taxon>
        <taxon>Lophotrochozoa</taxon>
        <taxon>Bryozoa</taxon>
        <taxon>Gymnolaemata</taxon>
        <taxon>Cheilostomatida</taxon>
        <taxon>Flustrina</taxon>
        <taxon>Buguloidea</taxon>
        <taxon>Bugulidae</taxon>
        <taxon>Bugula</taxon>
    </lineage>
</organism>
<dbReference type="OrthoDB" id="448087at2759"/>
<evidence type="ECO:0000313" key="2">
    <source>
        <dbReference type="Proteomes" id="UP000593567"/>
    </source>
</evidence>
<gene>
    <name evidence="1" type="ORF">EB796_003038</name>
</gene>
<dbReference type="Proteomes" id="UP000593567">
    <property type="component" value="Unassembled WGS sequence"/>
</dbReference>
<dbReference type="AlphaFoldDB" id="A0A7J7KIV9"/>
<reference evidence="1" key="1">
    <citation type="submission" date="2020-06" db="EMBL/GenBank/DDBJ databases">
        <title>Draft genome of Bugula neritina, a colonial animal packing powerful symbionts and potential medicines.</title>
        <authorList>
            <person name="Rayko M."/>
        </authorList>
    </citation>
    <scope>NUCLEOTIDE SEQUENCE [LARGE SCALE GENOMIC DNA]</scope>
    <source>
        <strain evidence="1">Kwan_BN1</strain>
    </source>
</reference>
<protein>
    <submittedName>
        <fullName evidence="1">Uncharacterized protein</fullName>
    </submittedName>
</protein>
<keyword evidence="2" id="KW-1185">Reference proteome</keyword>